<name>A0A6A0AFY2_HAELA</name>
<evidence type="ECO:0000313" key="1">
    <source>
        <dbReference type="EMBL" id="GFH31191.1"/>
    </source>
</evidence>
<dbReference type="EMBL" id="BLLF01005431">
    <property type="protein sequence ID" value="GFH31191.1"/>
    <property type="molecule type" value="Genomic_DNA"/>
</dbReference>
<protein>
    <submittedName>
        <fullName evidence="1">Uncharacterized protein</fullName>
    </submittedName>
</protein>
<keyword evidence="2" id="KW-1185">Reference proteome</keyword>
<proteinExistence type="predicted"/>
<accession>A0A6A0AFY2</accession>
<organism evidence="1 2">
    <name type="scientific">Haematococcus lacustris</name>
    <name type="common">Green alga</name>
    <name type="synonym">Haematococcus pluvialis</name>
    <dbReference type="NCBI Taxonomy" id="44745"/>
    <lineage>
        <taxon>Eukaryota</taxon>
        <taxon>Viridiplantae</taxon>
        <taxon>Chlorophyta</taxon>
        <taxon>core chlorophytes</taxon>
        <taxon>Chlorophyceae</taxon>
        <taxon>CS clade</taxon>
        <taxon>Chlamydomonadales</taxon>
        <taxon>Haematococcaceae</taxon>
        <taxon>Haematococcus</taxon>
    </lineage>
</organism>
<gene>
    <name evidence="1" type="ORF">HaLaN_30179</name>
</gene>
<dbReference type="AlphaFoldDB" id="A0A6A0AFY2"/>
<evidence type="ECO:0000313" key="2">
    <source>
        <dbReference type="Proteomes" id="UP000485058"/>
    </source>
</evidence>
<sequence>MSNLAAGATADWAAFVSARSSSSTCAASSRSTAVHLPCCDSTSSKKSEMRMPRRYVERSLKKLYLEYEWQCLAHLKKERKTTPSPSGVH</sequence>
<dbReference type="Proteomes" id="UP000485058">
    <property type="component" value="Unassembled WGS sequence"/>
</dbReference>
<reference evidence="1 2" key="1">
    <citation type="submission" date="2020-02" db="EMBL/GenBank/DDBJ databases">
        <title>Draft genome sequence of Haematococcus lacustris strain NIES-144.</title>
        <authorList>
            <person name="Morimoto D."/>
            <person name="Nakagawa S."/>
            <person name="Yoshida T."/>
            <person name="Sawayama S."/>
        </authorList>
    </citation>
    <scope>NUCLEOTIDE SEQUENCE [LARGE SCALE GENOMIC DNA]</scope>
    <source>
        <strain evidence="1 2">NIES-144</strain>
    </source>
</reference>
<comment type="caution">
    <text evidence="1">The sequence shown here is derived from an EMBL/GenBank/DDBJ whole genome shotgun (WGS) entry which is preliminary data.</text>
</comment>